<feature type="transmembrane region" description="Helical" evidence="6">
    <location>
        <begin position="603"/>
        <end position="624"/>
    </location>
</feature>
<dbReference type="PANTHER" id="PTHR24365:SF541">
    <property type="entry name" value="PROTEIN TOLL-RELATED"/>
    <property type="match status" value="1"/>
</dbReference>
<dbReference type="GO" id="GO:0005886">
    <property type="term" value="C:plasma membrane"/>
    <property type="evidence" value="ECO:0007669"/>
    <property type="project" value="TreeGrafter"/>
</dbReference>
<evidence type="ECO:0000256" key="2">
    <source>
        <dbReference type="ARBA" id="ARBA00022692"/>
    </source>
</evidence>
<gene>
    <name evidence="8" type="ORF">Mgra_00004312</name>
</gene>
<organism evidence="8 9">
    <name type="scientific">Meloidogyne graminicola</name>
    <dbReference type="NCBI Taxonomy" id="189291"/>
    <lineage>
        <taxon>Eukaryota</taxon>
        <taxon>Metazoa</taxon>
        <taxon>Ecdysozoa</taxon>
        <taxon>Nematoda</taxon>
        <taxon>Chromadorea</taxon>
        <taxon>Rhabditida</taxon>
        <taxon>Tylenchina</taxon>
        <taxon>Tylenchomorpha</taxon>
        <taxon>Tylenchoidea</taxon>
        <taxon>Meloidogynidae</taxon>
        <taxon>Meloidogyninae</taxon>
        <taxon>Meloidogyne</taxon>
    </lineage>
</organism>
<keyword evidence="2 6" id="KW-0812">Transmembrane</keyword>
<name>A0A8S9ZT13_9BILA</name>
<accession>A0A8S9ZT13</accession>
<dbReference type="SUPFAM" id="SSF52058">
    <property type="entry name" value="L domain-like"/>
    <property type="match status" value="1"/>
</dbReference>
<dbReference type="PROSITE" id="PS51450">
    <property type="entry name" value="LRR"/>
    <property type="match status" value="3"/>
</dbReference>
<reference evidence="8" key="1">
    <citation type="journal article" date="2020" name="Ecol. Evol.">
        <title>Genome structure and content of the rice root-knot nematode (Meloidogyne graminicola).</title>
        <authorList>
            <person name="Phan N.T."/>
            <person name="Danchin E.G.J."/>
            <person name="Klopp C."/>
            <person name="Perfus-Barbeoch L."/>
            <person name="Kozlowski D.K."/>
            <person name="Koutsovoulos G.D."/>
            <person name="Lopez-Roques C."/>
            <person name="Bouchez O."/>
            <person name="Zahm M."/>
            <person name="Besnard G."/>
            <person name="Bellafiore S."/>
        </authorList>
    </citation>
    <scope>NUCLEOTIDE SEQUENCE</scope>
    <source>
        <strain evidence="8">VN-18</strain>
    </source>
</reference>
<keyword evidence="3 7" id="KW-0732">Signal</keyword>
<evidence type="ECO:0000256" key="3">
    <source>
        <dbReference type="ARBA" id="ARBA00022729"/>
    </source>
</evidence>
<evidence type="ECO:0000313" key="9">
    <source>
        <dbReference type="Proteomes" id="UP000605970"/>
    </source>
</evidence>
<proteinExistence type="predicted"/>
<evidence type="ECO:0000256" key="7">
    <source>
        <dbReference type="SAM" id="SignalP"/>
    </source>
</evidence>
<dbReference type="GO" id="GO:0038023">
    <property type="term" value="F:signaling receptor activity"/>
    <property type="evidence" value="ECO:0007669"/>
    <property type="project" value="TreeGrafter"/>
</dbReference>
<dbReference type="Proteomes" id="UP000605970">
    <property type="component" value="Unassembled WGS sequence"/>
</dbReference>
<dbReference type="OrthoDB" id="676979at2759"/>
<dbReference type="EMBL" id="JABEBT010000031">
    <property type="protein sequence ID" value="KAF7636326.1"/>
    <property type="molecule type" value="Genomic_DNA"/>
</dbReference>
<dbReference type="PANTHER" id="PTHR24365">
    <property type="entry name" value="TOLL-LIKE RECEPTOR"/>
    <property type="match status" value="1"/>
</dbReference>
<evidence type="ECO:0000313" key="8">
    <source>
        <dbReference type="EMBL" id="KAF7636326.1"/>
    </source>
</evidence>
<dbReference type="InterPro" id="IPR001611">
    <property type="entry name" value="Leu-rich_rpt"/>
</dbReference>
<evidence type="ECO:0008006" key="10">
    <source>
        <dbReference type="Google" id="ProtNLM"/>
    </source>
</evidence>
<feature type="chain" id="PRO_5035946212" description="LRRCT domain-containing protein" evidence="7">
    <location>
        <begin position="21"/>
        <end position="658"/>
    </location>
</feature>
<evidence type="ECO:0000256" key="5">
    <source>
        <dbReference type="ARBA" id="ARBA00023136"/>
    </source>
</evidence>
<evidence type="ECO:0000256" key="6">
    <source>
        <dbReference type="SAM" id="Phobius"/>
    </source>
</evidence>
<dbReference type="GO" id="GO:0007165">
    <property type="term" value="P:signal transduction"/>
    <property type="evidence" value="ECO:0007669"/>
    <property type="project" value="TreeGrafter"/>
</dbReference>
<dbReference type="AlphaFoldDB" id="A0A8S9ZT13"/>
<keyword evidence="4 6" id="KW-1133">Transmembrane helix</keyword>
<comment type="subcellular location">
    <subcellularLocation>
        <location evidence="1">Membrane</location>
        <topology evidence="1">Single-pass membrane protein</topology>
    </subcellularLocation>
</comment>
<feature type="signal peptide" evidence="7">
    <location>
        <begin position="1"/>
        <end position="20"/>
    </location>
</feature>
<evidence type="ECO:0000256" key="1">
    <source>
        <dbReference type="ARBA" id="ARBA00004167"/>
    </source>
</evidence>
<evidence type="ECO:0000256" key="4">
    <source>
        <dbReference type="ARBA" id="ARBA00022989"/>
    </source>
</evidence>
<dbReference type="Gene3D" id="3.80.10.10">
    <property type="entry name" value="Ribonuclease Inhibitor"/>
    <property type="match status" value="3"/>
</dbReference>
<protein>
    <recommendedName>
        <fullName evidence="10">LRRCT domain-containing protein</fullName>
    </recommendedName>
</protein>
<keyword evidence="5 6" id="KW-0472">Membrane</keyword>
<sequence>MLIYFYQLFLFLIIINYISTQLLKNNNQFIICNLCNCLEKLKIIECFPINKRNEFRLQKVKLPEWTEIFIAINISQPEFPQFIFHSNLKKLSIKNSKLHGNNIKEFNYQLINKNKILNNLILSNNPFCPIKTIYLPFSQWIFKKNNIKTTNLTKINYCILPFSKENWNILEELYIDNNKNLLINKNSLKKLFQLKTLYFTNGNIFPEEFFLELTKKSEIKLKYLKLRNTKIFNKLNNINKFKFCSKNMEWLDIGNIGINGELNLKGCKKLKWLYADNNKFYKLNFGESFGPESLLTIKLNSNLFKEWPESLLDVGHSLINLNLANNLINNLPENGKLLLTLFPKLEYLDLANNKLINFELKSSLLELSKPTQLYYLNLSNNQIEHFGNLINEQFLSIKILDLSNNKLKLFSLFEWLPSLNYLNLNQNKGINIKIFNKNKTNNSLYKINLNNCNIKLMPNFNKFSMLKELNLYGNLLNKVPGNLLPNLGIELLDLRNNLLNRIGWDWNEKQIELINELKLEGNPLDCECPMPEYLINKVGQLKKPKNYICIPLSNISSQWQHPLESLDFIQTIDYNNINSFSQQKCKELKFNLIKNNKIINNKIIIFILFLLPIILICGPIGIILNNSKLNKINWSMKSSMIAYIPLYNNREEYEENII</sequence>
<keyword evidence="9" id="KW-1185">Reference proteome</keyword>
<dbReference type="InterPro" id="IPR032675">
    <property type="entry name" value="LRR_dom_sf"/>
</dbReference>
<comment type="caution">
    <text evidence="8">The sequence shown here is derived from an EMBL/GenBank/DDBJ whole genome shotgun (WGS) entry which is preliminary data.</text>
</comment>
<dbReference type="SUPFAM" id="SSF52047">
    <property type="entry name" value="RNI-like"/>
    <property type="match status" value="1"/>
</dbReference>